<dbReference type="AlphaFoldDB" id="A0AAN9QYX6"/>
<dbReference type="Proteomes" id="UP001374584">
    <property type="component" value="Unassembled WGS sequence"/>
</dbReference>
<accession>A0AAN9QYX6</accession>
<gene>
    <name evidence="1" type="ORF">VNO80_15022</name>
</gene>
<keyword evidence="2" id="KW-1185">Reference proteome</keyword>
<dbReference type="EMBL" id="JAYMYR010000006">
    <property type="protein sequence ID" value="KAK7355760.1"/>
    <property type="molecule type" value="Genomic_DNA"/>
</dbReference>
<reference evidence="1 2" key="1">
    <citation type="submission" date="2024-01" db="EMBL/GenBank/DDBJ databases">
        <title>The genomes of 5 underutilized Papilionoideae crops provide insights into root nodulation and disease resistanc.</title>
        <authorList>
            <person name="Jiang F."/>
        </authorList>
    </citation>
    <scope>NUCLEOTIDE SEQUENCE [LARGE SCALE GENOMIC DNA]</scope>
    <source>
        <strain evidence="1">JINMINGXINNONG_FW02</strain>
        <tissue evidence="1">Leaves</tissue>
    </source>
</reference>
<evidence type="ECO:0000313" key="2">
    <source>
        <dbReference type="Proteomes" id="UP001374584"/>
    </source>
</evidence>
<organism evidence="1 2">
    <name type="scientific">Phaseolus coccineus</name>
    <name type="common">Scarlet runner bean</name>
    <name type="synonym">Phaseolus multiflorus</name>
    <dbReference type="NCBI Taxonomy" id="3886"/>
    <lineage>
        <taxon>Eukaryota</taxon>
        <taxon>Viridiplantae</taxon>
        <taxon>Streptophyta</taxon>
        <taxon>Embryophyta</taxon>
        <taxon>Tracheophyta</taxon>
        <taxon>Spermatophyta</taxon>
        <taxon>Magnoliopsida</taxon>
        <taxon>eudicotyledons</taxon>
        <taxon>Gunneridae</taxon>
        <taxon>Pentapetalae</taxon>
        <taxon>rosids</taxon>
        <taxon>fabids</taxon>
        <taxon>Fabales</taxon>
        <taxon>Fabaceae</taxon>
        <taxon>Papilionoideae</taxon>
        <taxon>50 kb inversion clade</taxon>
        <taxon>NPAAA clade</taxon>
        <taxon>indigoferoid/millettioid clade</taxon>
        <taxon>Phaseoleae</taxon>
        <taxon>Phaseolus</taxon>
    </lineage>
</organism>
<name>A0AAN9QYX6_PHACN</name>
<evidence type="ECO:0000313" key="1">
    <source>
        <dbReference type="EMBL" id="KAK7355760.1"/>
    </source>
</evidence>
<proteinExistence type="predicted"/>
<comment type="caution">
    <text evidence="1">The sequence shown here is derived from an EMBL/GenBank/DDBJ whole genome shotgun (WGS) entry which is preliminary data.</text>
</comment>
<protein>
    <submittedName>
        <fullName evidence="1">Uncharacterized protein</fullName>
    </submittedName>
</protein>
<sequence>MSVSLEFCWQNLILGKHQEISQISFQSKENTARDVLKLYIENLNLRAYEVWSSLEANTLQHYIGDTKPEFVLLVLTKLLALMTTDPDYKPDKGN</sequence>